<dbReference type="OrthoDB" id="9808424at2"/>
<dbReference type="GO" id="GO:0003841">
    <property type="term" value="F:1-acylglycerol-3-phosphate O-acyltransferase activity"/>
    <property type="evidence" value="ECO:0007669"/>
    <property type="project" value="TreeGrafter"/>
</dbReference>
<dbReference type="CDD" id="cd07989">
    <property type="entry name" value="LPLAT_AGPAT-like"/>
    <property type="match status" value="1"/>
</dbReference>
<dbReference type="PANTHER" id="PTHR10434:SF11">
    <property type="entry name" value="1-ACYL-SN-GLYCEROL-3-PHOSPHATE ACYLTRANSFERASE"/>
    <property type="match status" value="1"/>
</dbReference>
<dbReference type="SMART" id="SM00563">
    <property type="entry name" value="PlsC"/>
    <property type="match status" value="1"/>
</dbReference>
<dbReference type="AlphaFoldDB" id="A0A3N2D174"/>
<dbReference type="RefSeq" id="WP_123740447.1">
    <property type="nucleotide sequence ID" value="NZ_CALFQU010000035.1"/>
</dbReference>
<reference evidence="5 6" key="1">
    <citation type="submission" date="2018-11" db="EMBL/GenBank/DDBJ databases">
        <title>Sequencing the genomes of 1000 actinobacteria strains.</title>
        <authorList>
            <person name="Klenk H.-P."/>
        </authorList>
    </citation>
    <scope>NUCLEOTIDE SEQUENCE [LARGE SCALE GENOMIC DNA]</scope>
    <source>
        <strain evidence="5 6">DSM 13521</strain>
    </source>
</reference>
<evidence type="ECO:0000313" key="6">
    <source>
        <dbReference type="Proteomes" id="UP000275356"/>
    </source>
</evidence>
<name>A0A3N2D174_9MICO</name>
<protein>
    <submittedName>
        <fullName evidence="5">1-acyl-sn-glycerol-3-phosphate acyltransferase</fullName>
    </submittedName>
</protein>
<proteinExistence type="predicted"/>
<gene>
    <name evidence="5" type="ORF">EDD28_2907</name>
</gene>
<accession>A0A3N2D174</accession>
<keyword evidence="1 5" id="KW-0808">Transferase</keyword>
<dbReference type="EMBL" id="RKHQ01000002">
    <property type="protein sequence ID" value="ROR93493.1"/>
    <property type="molecule type" value="Genomic_DNA"/>
</dbReference>
<keyword evidence="2 5" id="KW-0012">Acyltransferase</keyword>
<comment type="caution">
    <text evidence="5">The sequence shown here is derived from an EMBL/GenBank/DDBJ whole genome shotgun (WGS) entry which is preliminary data.</text>
</comment>
<evidence type="ECO:0000259" key="4">
    <source>
        <dbReference type="SMART" id="SM00563"/>
    </source>
</evidence>
<evidence type="ECO:0000256" key="3">
    <source>
        <dbReference type="SAM" id="MobiDB-lite"/>
    </source>
</evidence>
<organism evidence="5 6">
    <name type="scientific">Salana multivorans</name>
    <dbReference type="NCBI Taxonomy" id="120377"/>
    <lineage>
        <taxon>Bacteria</taxon>
        <taxon>Bacillati</taxon>
        <taxon>Actinomycetota</taxon>
        <taxon>Actinomycetes</taxon>
        <taxon>Micrococcales</taxon>
        <taxon>Beutenbergiaceae</taxon>
        <taxon>Salana</taxon>
    </lineage>
</organism>
<dbReference type="InterPro" id="IPR002123">
    <property type="entry name" value="Plipid/glycerol_acylTrfase"/>
</dbReference>
<dbReference type="GO" id="GO:0006654">
    <property type="term" value="P:phosphatidic acid biosynthetic process"/>
    <property type="evidence" value="ECO:0007669"/>
    <property type="project" value="TreeGrafter"/>
</dbReference>
<keyword evidence="6" id="KW-1185">Reference proteome</keyword>
<evidence type="ECO:0000256" key="2">
    <source>
        <dbReference type="ARBA" id="ARBA00023315"/>
    </source>
</evidence>
<dbReference type="GO" id="GO:0005886">
    <property type="term" value="C:plasma membrane"/>
    <property type="evidence" value="ECO:0007669"/>
    <property type="project" value="TreeGrafter"/>
</dbReference>
<feature type="domain" description="Phospholipid/glycerol acyltransferase" evidence="4">
    <location>
        <begin position="67"/>
        <end position="176"/>
    </location>
</feature>
<dbReference type="PANTHER" id="PTHR10434">
    <property type="entry name" value="1-ACYL-SN-GLYCEROL-3-PHOSPHATE ACYLTRANSFERASE"/>
    <property type="match status" value="1"/>
</dbReference>
<dbReference type="SUPFAM" id="SSF69593">
    <property type="entry name" value="Glycerol-3-phosphate (1)-acyltransferase"/>
    <property type="match status" value="1"/>
</dbReference>
<dbReference type="Pfam" id="PF01553">
    <property type="entry name" value="Acyltransferase"/>
    <property type="match status" value="1"/>
</dbReference>
<evidence type="ECO:0000313" key="5">
    <source>
        <dbReference type="EMBL" id="ROR93493.1"/>
    </source>
</evidence>
<evidence type="ECO:0000256" key="1">
    <source>
        <dbReference type="ARBA" id="ARBA00022679"/>
    </source>
</evidence>
<feature type="region of interest" description="Disordered" evidence="3">
    <location>
        <begin position="1"/>
        <end position="22"/>
    </location>
</feature>
<sequence length="241" mass="25924">MTPTADDDAPTPAVSAPRASGRGATVRAEDIHRWGPGWSRRVGWFLDHVWWNTRVVGAEHVPRTGRVLIAPNHTGVVDGPVAHGAVPRGSYFLVKEEFFTSRLGFLMTWAGQIPVDRRNGRPALEVARTLLEEDRCVGVFPEGTRGRGDVTAARAGVAWLAVRTGTPVVPCAILGTRPPGAARGHVPGPRSRLWVQFGEPIPVERGGGRTRIAEVMADVQAAMVGLVADAQERSGMRLPSE</sequence>
<dbReference type="Proteomes" id="UP000275356">
    <property type="component" value="Unassembled WGS sequence"/>
</dbReference>